<reference evidence="2 3" key="1">
    <citation type="submission" date="2012-10" db="EMBL/GenBank/DDBJ databases">
        <authorList>
            <person name="Zafar N."/>
            <person name="Inman J."/>
            <person name="Hall N."/>
            <person name="Lorenzi H."/>
            <person name="Caler E."/>
        </authorList>
    </citation>
    <scope>NUCLEOTIDE SEQUENCE [LARGE SCALE GENOMIC DNA]</scope>
    <source>
        <strain evidence="2 3">IP1</strain>
    </source>
</reference>
<protein>
    <submittedName>
        <fullName evidence="2">Uncharacterized protein</fullName>
    </submittedName>
</protein>
<dbReference type="VEuPathDB" id="AmoebaDB:EIN_010830"/>
<evidence type="ECO:0000256" key="1">
    <source>
        <dbReference type="SAM" id="MobiDB-lite"/>
    </source>
</evidence>
<gene>
    <name evidence="2" type="ORF">EIN_010830</name>
</gene>
<evidence type="ECO:0000313" key="2">
    <source>
        <dbReference type="EMBL" id="ELP94557.1"/>
    </source>
</evidence>
<organism evidence="2 3">
    <name type="scientific">Entamoeba invadens IP1</name>
    <dbReference type="NCBI Taxonomy" id="370355"/>
    <lineage>
        <taxon>Eukaryota</taxon>
        <taxon>Amoebozoa</taxon>
        <taxon>Evosea</taxon>
        <taxon>Archamoebae</taxon>
        <taxon>Mastigamoebida</taxon>
        <taxon>Entamoebidae</taxon>
        <taxon>Entamoeba</taxon>
    </lineage>
</organism>
<dbReference type="Proteomes" id="UP000014680">
    <property type="component" value="Unassembled WGS sequence"/>
</dbReference>
<keyword evidence="3" id="KW-1185">Reference proteome</keyword>
<dbReference type="GeneID" id="14893544"/>
<dbReference type="RefSeq" id="XP_004261328.1">
    <property type="nucleotide sequence ID" value="XM_004261280.1"/>
</dbReference>
<dbReference type="KEGG" id="eiv:EIN_010830"/>
<name>L7FNJ0_ENTIV</name>
<accession>L7FNJ0</accession>
<proteinExistence type="predicted"/>
<feature type="compositionally biased region" description="Basic and acidic residues" evidence="1">
    <location>
        <begin position="71"/>
        <end position="85"/>
    </location>
</feature>
<feature type="region of interest" description="Disordered" evidence="1">
    <location>
        <begin position="71"/>
        <end position="105"/>
    </location>
</feature>
<dbReference type="AlphaFoldDB" id="L7FNJ0"/>
<dbReference type="EMBL" id="KB206193">
    <property type="protein sequence ID" value="ELP94557.1"/>
    <property type="molecule type" value="Genomic_DNA"/>
</dbReference>
<evidence type="ECO:0000313" key="3">
    <source>
        <dbReference type="Proteomes" id="UP000014680"/>
    </source>
</evidence>
<sequence>MTANGVTSDAIVVFNDLMKPISLKKKLAEEIAKREAAEKALSEMKIKNVDLEALVKKFKEDIESKKVSLEEADMKSREDQEHIEELQGNIKRGKEDLSKLTTEYN</sequence>